<dbReference type="Gene3D" id="1.10.150.110">
    <property type="entry name" value="DNA polymerase beta, N-terminal domain-like"/>
    <property type="match status" value="1"/>
</dbReference>
<dbReference type="CDD" id="cd00141">
    <property type="entry name" value="NT_POLXc"/>
    <property type="match status" value="1"/>
</dbReference>
<feature type="active site" description="Nucleophile; Schiff-base intermediate with DNA; for 5'-dRP lyase activity" evidence="16">
    <location>
        <position position="68"/>
    </location>
</feature>
<dbReference type="Gene3D" id="3.30.460.10">
    <property type="entry name" value="Beta Polymerase, domain 2"/>
    <property type="match status" value="1"/>
</dbReference>
<dbReference type="SUPFAM" id="SSF47802">
    <property type="entry name" value="DNA polymerase beta, N-terminal domain-like"/>
    <property type="match status" value="1"/>
</dbReference>
<evidence type="ECO:0000256" key="8">
    <source>
        <dbReference type="ARBA" id="ARBA00022723"/>
    </source>
</evidence>
<evidence type="ECO:0000313" key="19">
    <source>
        <dbReference type="EMBL" id="CAF0996899.1"/>
    </source>
</evidence>
<evidence type="ECO:0000256" key="7">
    <source>
        <dbReference type="ARBA" id="ARBA00022695"/>
    </source>
</evidence>
<keyword evidence="13 17" id="KW-0234">DNA repair</keyword>
<dbReference type="Pfam" id="PF14792">
    <property type="entry name" value="DNA_pol_B_palm"/>
    <property type="match status" value="1"/>
</dbReference>
<evidence type="ECO:0000256" key="16">
    <source>
        <dbReference type="PIRSR" id="PIRSR622312-50"/>
    </source>
</evidence>
<dbReference type="GO" id="GO:0005634">
    <property type="term" value="C:nucleus"/>
    <property type="evidence" value="ECO:0007669"/>
    <property type="project" value="UniProtKB-SubCell"/>
</dbReference>
<dbReference type="FunFam" id="3.30.460.10:FF:000021">
    <property type="entry name" value="DNA polymerase beta"/>
    <property type="match status" value="1"/>
</dbReference>
<dbReference type="SMART" id="SM00483">
    <property type="entry name" value="POLXc"/>
    <property type="match status" value="1"/>
</dbReference>
<dbReference type="PANTHER" id="PTHR11276">
    <property type="entry name" value="DNA POLYMERASE TYPE-X FAMILY MEMBER"/>
    <property type="match status" value="1"/>
</dbReference>
<evidence type="ECO:0000256" key="1">
    <source>
        <dbReference type="ARBA" id="ARBA00001946"/>
    </source>
</evidence>
<dbReference type="FunFam" id="1.10.150.20:FF:000026">
    <property type="entry name" value="DNA polymerase beta"/>
    <property type="match status" value="1"/>
</dbReference>
<dbReference type="Pfam" id="PF10391">
    <property type="entry name" value="DNA_pol_lambd_f"/>
    <property type="match status" value="1"/>
</dbReference>
<dbReference type="Proteomes" id="UP000663879">
    <property type="component" value="Unassembled WGS sequence"/>
</dbReference>
<sequence length="318" mass="36445">MASEAKKSKKEVSINPNKELANILIEIGEYEKNYNKQMHKYNAYRKAAQSILEHKAKLISVGKKISEKIQQYLETGKIDKLEKIKNNSEANVIKELTRVTGIGPSHAHKLLNEGIRSLDDLRSNENKLNHHQKIGLKYVDDFEKRIPREEMVRMKDLIMKEISLVDKEFIATICGSFRRGAESSGDIDILLTHPEYMSTSPQKITKKESKIKIKKTGPRDLLKKVVDKLIEVDFITDTMALGDTKFMGVCSLDKNPPFRRIDIRLIPKDQFYCGILYFTGSDTFNKTMRKFALEKGYTLNEYSLRKISPSGMPGKVEI</sequence>
<dbReference type="PANTHER" id="PTHR11276:SF42">
    <property type="entry name" value="DNA POLYMERASE BETA"/>
    <property type="match status" value="1"/>
</dbReference>
<dbReference type="InterPro" id="IPR019843">
    <property type="entry name" value="DNA_pol-X_BS"/>
</dbReference>
<organism evidence="19 20">
    <name type="scientific">Brachionus calyciflorus</name>
    <dbReference type="NCBI Taxonomy" id="104777"/>
    <lineage>
        <taxon>Eukaryota</taxon>
        <taxon>Metazoa</taxon>
        <taxon>Spiralia</taxon>
        <taxon>Gnathifera</taxon>
        <taxon>Rotifera</taxon>
        <taxon>Eurotatoria</taxon>
        <taxon>Monogononta</taxon>
        <taxon>Pseudotrocha</taxon>
        <taxon>Ploima</taxon>
        <taxon>Brachionidae</taxon>
        <taxon>Brachionus</taxon>
    </lineage>
</organism>
<keyword evidence="8" id="KW-0479">Metal-binding</keyword>
<keyword evidence="4" id="KW-0963">Cytoplasm</keyword>
<dbReference type="InterPro" id="IPR043519">
    <property type="entry name" value="NT_sf"/>
</dbReference>
<name>A0A814GIU5_9BILA</name>
<dbReference type="AlphaFoldDB" id="A0A814GIU5"/>
<dbReference type="GO" id="GO:0003887">
    <property type="term" value="F:DNA-directed DNA polymerase activity"/>
    <property type="evidence" value="ECO:0007669"/>
    <property type="project" value="UniProtKB-UniRule"/>
</dbReference>
<dbReference type="InterPro" id="IPR029398">
    <property type="entry name" value="PolB_thumb"/>
</dbReference>
<dbReference type="InterPro" id="IPR018944">
    <property type="entry name" value="DNA_pol_lambd_fingers_domain"/>
</dbReference>
<dbReference type="GO" id="GO:0046872">
    <property type="term" value="F:metal ion binding"/>
    <property type="evidence" value="ECO:0007669"/>
    <property type="project" value="UniProtKB-UniRule"/>
</dbReference>
<evidence type="ECO:0000256" key="17">
    <source>
        <dbReference type="RuleBase" id="RU366014"/>
    </source>
</evidence>
<keyword evidence="9 17" id="KW-0227">DNA damage</keyword>
<dbReference type="InterPro" id="IPR027421">
    <property type="entry name" value="DNA_pol_lamdba_lyase_dom_sf"/>
</dbReference>
<evidence type="ECO:0000256" key="13">
    <source>
        <dbReference type="ARBA" id="ARBA00023204"/>
    </source>
</evidence>
<dbReference type="PROSITE" id="PS00522">
    <property type="entry name" value="DNA_POLYMERASE_X"/>
    <property type="match status" value="1"/>
</dbReference>
<evidence type="ECO:0000256" key="12">
    <source>
        <dbReference type="ARBA" id="ARBA00023125"/>
    </source>
</evidence>
<keyword evidence="11 17" id="KW-0239">DNA-directed DNA polymerase</keyword>
<comment type="cofactor">
    <cofactor evidence="1">
        <name>Mg(2+)</name>
        <dbReference type="ChEBI" id="CHEBI:18420"/>
    </cofactor>
</comment>
<reference evidence="19" key="1">
    <citation type="submission" date="2021-02" db="EMBL/GenBank/DDBJ databases">
        <authorList>
            <person name="Nowell W R."/>
        </authorList>
    </citation>
    <scope>NUCLEOTIDE SEQUENCE</scope>
    <source>
        <strain evidence="19">Ploen Becks lab</strain>
    </source>
</reference>
<dbReference type="Gene3D" id="3.30.210.10">
    <property type="entry name" value="DNA polymerase, thumb domain"/>
    <property type="match status" value="1"/>
</dbReference>
<evidence type="ECO:0000256" key="15">
    <source>
        <dbReference type="ARBA" id="ARBA00049244"/>
    </source>
</evidence>
<dbReference type="InterPro" id="IPR037160">
    <property type="entry name" value="DNA_Pol_thumb_sf"/>
</dbReference>
<dbReference type="SUPFAM" id="SSF81301">
    <property type="entry name" value="Nucleotidyltransferase"/>
    <property type="match status" value="1"/>
</dbReference>
<dbReference type="Pfam" id="PF14791">
    <property type="entry name" value="DNA_pol_B_thumb"/>
    <property type="match status" value="1"/>
</dbReference>
<dbReference type="PRINTS" id="PR00869">
    <property type="entry name" value="DNAPOLX"/>
</dbReference>
<comment type="similarity">
    <text evidence="3 17">Belongs to the DNA polymerase type-X family.</text>
</comment>
<feature type="non-terminal residue" evidence="19">
    <location>
        <position position="1"/>
    </location>
</feature>
<dbReference type="PRINTS" id="PR00870">
    <property type="entry name" value="DNAPOLXBETA"/>
</dbReference>
<dbReference type="Gene3D" id="1.10.150.20">
    <property type="entry name" value="5' to 3' exonuclease, C-terminal subdomain"/>
    <property type="match status" value="1"/>
</dbReference>
<keyword evidence="12" id="KW-0238">DNA-binding</keyword>
<keyword evidence="20" id="KW-1185">Reference proteome</keyword>
<evidence type="ECO:0000256" key="5">
    <source>
        <dbReference type="ARBA" id="ARBA00022634"/>
    </source>
</evidence>
<evidence type="ECO:0000256" key="2">
    <source>
        <dbReference type="ARBA" id="ARBA00004123"/>
    </source>
</evidence>
<evidence type="ECO:0000256" key="10">
    <source>
        <dbReference type="ARBA" id="ARBA00022842"/>
    </source>
</evidence>
<evidence type="ECO:0000256" key="4">
    <source>
        <dbReference type="ARBA" id="ARBA00022490"/>
    </source>
</evidence>
<gene>
    <name evidence="19" type="ORF">OXX778_LOCUS16204</name>
</gene>
<dbReference type="InterPro" id="IPR022312">
    <property type="entry name" value="DNA_pol_X"/>
</dbReference>
<dbReference type="InterPro" id="IPR002054">
    <property type="entry name" value="DNA-dir_DNA_pol_X"/>
</dbReference>
<evidence type="ECO:0000259" key="18">
    <source>
        <dbReference type="SMART" id="SM00483"/>
    </source>
</evidence>
<dbReference type="OrthoDB" id="205514at2759"/>
<evidence type="ECO:0000256" key="6">
    <source>
        <dbReference type="ARBA" id="ARBA00022679"/>
    </source>
</evidence>
<evidence type="ECO:0000256" key="11">
    <source>
        <dbReference type="ARBA" id="ARBA00022932"/>
    </source>
</evidence>
<dbReference type="InterPro" id="IPR010996">
    <property type="entry name" value="HHH_MUS81"/>
</dbReference>
<evidence type="ECO:0000256" key="9">
    <source>
        <dbReference type="ARBA" id="ARBA00022763"/>
    </source>
</evidence>
<comment type="function">
    <text evidence="17">DNA polymerase that functions in several pathways of DNA repair. Involved in base excision repair (BER) responsible for repair of lesions that give rise to abasic (AP) sites in DNA. Also contributes to DNA double-strand break repair by non-homologous end joining and homologous recombination. Has both template-dependent and template-independent (terminal transferase) DNA polymerase activities. Has also a 5'-deoxyribose-5-phosphate lyase (dRP lyase) activity.</text>
</comment>
<dbReference type="Pfam" id="PF14716">
    <property type="entry name" value="HHH_8"/>
    <property type="match status" value="1"/>
</dbReference>
<dbReference type="InterPro" id="IPR002008">
    <property type="entry name" value="DNA_pol_X_beta-like"/>
</dbReference>
<dbReference type="InterPro" id="IPR028207">
    <property type="entry name" value="DNA_pol_B_palm_palm"/>
</dbReference>
<dbReference type="GO" id="GO:0003677">
    <property type="term" value="F:DNA binding"/>
    <property type="evidence" value="ECO:0007669"/>
    <property type="project" value="UniProtKB-UniRule"/>
</dbReference>
<comment type="catalytic activity">
    <reaction evidence="15 17">
        <text>DNA(n) + a 2'-deoxyribonucleoside 5'-triphosphate = DNA(n+1) + diphosphate</text>
        <dbReference type="Rhea" id="RHEA:22508"/>
        <dbReference type="Rhea" id="RHEA-COMP:17339"/>
        <dbReference type="Rhea" id="RHEA-COMP:17340"/>
        <dbReference type="ChEBI" id="CHEBI:33019"/>
        <dbReference type="ChEBI" id="CHEBI:61560"/>
        <dbReference type="ChEBI" id="CHEBI:173112"/>
        <dbReference type="EC" id="2.7.7.7"/>
    </reaction>
</comment>
<evidence type="ECO:0000313" key="20">
    <source>
        <dbReference type="Proteomes" id="UP000663879"/>
    </source>
</evidence>
<protein>
    <recommendedName>
        <fullName evidence="17">DNA polymerase</fullName>
        <ecNumber evidence="17">2.7.7.7</ecNumber>
    </recommendedName>
</protein>
<accession>A0A814GIU5</accession>
<keyword evidence="10" id="KW-0460">Magnesium</keyword>
<proteinExistence type="inferred from homology"/>
<keyword evidence="14 17" id="KW-0539">Nucleus</keyword>
<dbReference type="GO" id="GO:0006303">
    <property type="term" value="P:double-strand break repair via nonhomologous end joining"/>
    <property type="evidence" value="ECO:0007669"/>
    <property type="project" value="TreeGrafter"/>
</dbReference>
<comment type="subcellular location">
    <subcellularLocation>
        <location evidence="2 17">Nucleus</location>
    </subcellularLocation>
</comment>
<keyword evidence="5" id="KW-0237">DNA synthesis</keyword>
<dbReference type="EMBL" id="CAJNOC010003765">
    <property type="protein sequence ID" value="CAF0996899.1"/>
    <property type="molecule type" value="Genomic_DNA"/>
</dbReference>
<keyword evidence="6 17" id="KW-0808">Transferase</keyword>
<dbReference type="SUPFAM" id="SSF81585">
    <property type="entry name" value="PsbU/PolX domain-like"/>
    <property type="match status" value="1"/>
</dbReference>
<feature type="domain" description="DNA-directed DNA polymerase X" evidence="18">
    <location>
        <begin position="15"/>
        <end position="317"/>
    </location>
</feature>
<dbReference type="GO" id="GO:0006284">
    <property type="term" value="P:base-excision repair"/>
    <property type="evidence" value="ECO:0007669"/>
    <property type="project" value="TreeGrafter"/>
</dbReference>
<dbReference type="EC" id="2.7.7.7" evidence="17"/>
<keyword evidence="7 17" id="KW-0548">Nucleotidyltransferase</keyword>
<evidence type="ECO:0000256" key="3">
    <source>
        <dbReference type="ARBA" id="ARBA00008323"/>
    </source>
</evidence>
<evidence type="ECO:0000256" key="14">
    <source>
        <dbReference type="ARBA" id="ARBA00023242"/>
    </source>
</evidence>
<comment type="caution">
    <text evidence="19">The sequence shown here is derived from an EMBL/GenBank/DDBJ whole genome shotgun (WGS) entry which is preliminary data.</text>
</comment>